<dbReference type="eggNOG" id="COG0615">
    <property type="taxonomic scope" value="Bacteria"/>
</dbReference>
<evidence type="ECO:0000256" key="11">
    <source>
        <dbReference type="ARBA" id="ARBA00047428"/>
    </source>
</evidence>
<evidence type="ECO:0000256" key="7">
    <source>
        <dbReference type="ARBA" id="ARBA00022777"/>
    </source>
</evidence>
<gene>
    <name evidence="15" type="primary">rfaE</name>
    <name evidence="12" type="synonym">hldE</name>
    <name evidence="15" type="ORF">HMPREF9220_1016</name>
</gene>
<keyword evidence="5 12" id="KW-0548">Nucleotidyltransferase</keyword>
<comment type="pathway">
    <text evidence="12">Nucleotide-sugar biosynthesis; ADP-L-glycero-beta-D-manno-heptose biosynthesis; ADP-L-glycero-beta-D-manno-heptose from D-glycero-beta-D-manno-heptose 7-phosphate: step 1/4.</text>
</comment>
<dbReference type="Pfam" id="PF01467">
    <property type="entry name" value="CTP_transf_like"/>
    <property type="match status" value="1"/>
</dbReference>
<feature type="region of interest" description="Ribokinase" evidence="12">
    <location>
        <begin position="1"/>
        <end position="322"/>
    </location>
</feature>
<evidence type="ECO:0000256" key="6">
    <source>
        <dbReference type="ARBA" id="ARBA00022741"/>
    </source>
</evidence>
<dbReference type="SUPFAM" id="SSF53613">
    <property type="entry name" value="Ribokinase-like"/>
    <property type="match status" value="1"/>
</dbReference>
<dbReference type="NCBIfam" id="TIGR00125">
    <property type="entry name" value="cyt_tran_rel"/>
    <property type="match status" value="1"/>
</dbReference>
<keyword evidence="10 12" id="KW-0119">Carbohydrate metabolism</keyword>
<dbReference type="Gene3D" id="3.40.1190.20">
    <property type="match status" value="1"/>
</dbReference>
<dbReference type="HAMAP" id="MF_01603">
    <property type="entry name" value="HldE"/>
    <property type="match status" value="1"/>
</dbReference>
<dbReference type="InterPro" id="IPR002173">
    <property type="entry name" value="Carboh/pur_kinase_PfkB_CS"/>
</dbReference>
<comment type="subunit">
    <text evidence="12">Homodimer.</text>
</comment>
<dbReference type="Gene3D" id="3.40.50.620">
    <property type="entry name" value="HUPs"/>
    <property type="match status" value="1"/>
</dbReference>
<comment type="catalytic activity">
    <reaction evidence="11 12">
        <text>D-glycero-beta-D-manno-heptose 1-phosphate + ATP + H(+) = ADP-D-glycero-beta-D-manno-heptose + diphosphate</text>
        <dbReference type="Rhea" id="RHEA:27465"/>
        <dbReference type="ChEBI" id="CHEBI:15378"/>
        <dbReference type="ChEBI" id="CHEBI:30616"/>
        <dbReference type="ChEBI" id="CHEBI:33019"/>
        <dbReference type="ChEBI" id="CHEBI:59967"/>
        <dbReference type="ChEBI" id="CHEBI:61593"/>
        <dbReference type="EC" id="2.7.7.70"/>
    </reaction>
</comment>
<evidence type="ECO:0000259" key="14">
    <source>
        <dbReference type="Pfam" id="PF01467"/>
    </source>
</evidence>
<evidence type="ECO:0000256" key="5">
    <source>
        <dbReference type="ARBA" id="ARBA00022695"/>
    </source>
</evidence>
<dbReference type="InterPro" id="IPR011914">
    <property type="entry name" value="RfaE_dom_II"/>
</dbReference>
<feature type="active site" evidence="12">
    <location>
        <position position="272"/>
    </location>
</feature>
<dbReference type="EC" id="2.7.1.167" evidence="12"/>
<dbReference type="InterPro" id="IPR011913">
    <property type="entry name" value="RfaE_dom_I"/>
</dbReference>
<evidence type="ECO:0000259" key="13">
    <source>
        <dbReference type="Pfam" id="PF00294"/>
    </source>
</evidence>
<dbReference type="EC" id="2.7.7.70" evidence="12"/>
<dbReference type="UniPathway" id="UPA00356">
    <property type="reaction ID" value="UER00437"/>
</dbReference>
<dbReference type="EMBL" id="AENT01000012">
    <property type="protein sequence ID" value="EFR42914.1"/>
    <property type="molecule type" value="Genomic_DNA"/>
</dbReference>
<dbReference type="GO" id="GO:0097171">
    <property type="term" value="P:ADP-L-glycero-beta-D-manno-heptose biosynthetic process"/>
    <property type="evidence" value="ECO:0007669"/>
    <property type="project" value="UniProtKB-UniPathway"/>
</dbReference>
<dbReference type="Pfam" id="PF00294">
    <property type="entry name" value="PfkB"/>
    <property type="match status" value="1"/>
</dbReference>
<evidence type="ECO:0000256" key="8">
    <source>
        <dbReference type="ARBA" id="ARBA00022840"/>
    </source>
</evidence>
<evidence type="ECO:0000256" key="2">
    <source>
        <dbReference type="ARBA" id="ARBA00003753"/>
    </source>
</evidence>
<dbReference type="GO" id="GO:0033786">
    <property type="term" value="F:heptose-1-phosphate adenylyltransferase activity"/>
    <property type="evidence" value="ECO:0007669"/>
    <property type="project" value="UniProtKB-UniRule"/>
</dbReference>
<dbReference type="eggNOG" id="COG2870">
    <property type="taxonomic scope" value="Bacteria"/>
</dbReference>
<accession>E4L834</accession>
<dbReference type="SUPFAM" id="SSF52374">
    <property type="entry name" value="Nucleotidylyl transferase"/>
    <property type="match status" value="1"/>
</dbReference>
<feature type="domain" description="Cytidyltransferase-like" evidence="14">
    <location>
        <begin position="354"/>
        <end position="475"/>
    </location>
</feature>
<evidence type="ECO:0000256" key="10">
    <source>
        <dbReference type="ARBA" id="ARBA00023277"/>
    </source>
</evidence>
<comment type="caution">
    <text evidence="15">The sequence shown here is derived from an EMBL/GenBank/DDBJ whole genome shotgun (WGS) entry which is preliminary data.</text>
</comment>
<dbReference type="GO" id="GO:0016773">
    <property type="term" value="F:phosphotransferase activity, alcohol group as acceptor"/>
    <property type="evidence" value="ECO:0007669"/>
    <property type="project" value="InterPro"/>
</dbReference>
<dbReference type="Proteomes" id="UP000004594">
    <property type="component" value="Unassembled WGS sequence"/>
</dbReference>
<dbReference type="OrthoDB" id="9802794at2"/>
<keyword evidence="7 12" id="KW-0418">Kinase</keyword>
<comment type="function">
    <text evidence="1 12">Catalyzes the phosphorylation of D-glycero-D-manno-heptose 7-phosphate at the C-1 position to selectively form D-glycero-beta-D-manno-heptose-1,7-bisphosphate.</text>
</comment>
<comment type="pathway">
    <text evidence="12">Nucleotide-sugar biosynthesis; ADP-L-glycero-beta-D-manno-heptose biosynthesis; ADP-L-glycero-beta-D-manno-heptose from D-glycero-beta-D-manno-heptose 7-phosphate: step 3/4.</text>
</comment>
<organism evidence="15 16">
    <name type="scientific">Dialister micraerophilus UPII 345-E</name>
    <dbReference type="NCBI Taxonomy" id="910314"/>
    <lineage>
        <taxon>Bacteria</taxon>
        <taxon>Bacillati</taxon>
        <taxon>Bacillota</taxon>
        <taxon>Negativicutes</taxon>
        <taxon>Veillonellales</taxon>
        <taxon>Veillonellaceae</taxon>
        <taxon>Dialister</taxon>
    </lineage>
</organism>
<dbReference type="NCBIfam" id="TIGR02199">
    <property type="entry name" value="rfaE_dom_II"/>
    <property type="match status" value="1"/>
</dbReference>
<dbReference type="GO" id="GO:0005524">
    <property type="term" value="F:ATP binding"/>
    <property type="evidence" value="ECO:0007669"/>
    <property type="project" value="UniProtKB-UniRule"/>
</dbReference>
<comment type="pathway">
    <text evidence="3">Bacterial outer membrane biogenesis; LPS core biosynthesis.</text>
</comment>
<dbReference type="InterPro" id="IPR029056">
    <property type="entry name" value="Ribokinase-like"/>
</dbReference>
<feature type="binding site" evidence="12">
    <location>
        <begin position="202"/>
        <end position="205"/>
    </location>
    <ligand>
        <name>ATP</name>
        <dbReference type="ChEBI" id="CHEBI:30616"/>
    </ligand>
</feature>
<reference evidence="15 16" key="1">
    <citation type="submission" date="2010-11" db="EMBL/GenBank/DDBJ databases">
        <authorList>
            <person name="Durkin A.S."/>
            <person name="Madupu R."/>
            <person name="Torralba M."/>
            <person name="Gillis M."/>
            <person name="Methe B."/>
            <person name="Sutton G."/>
            <person name="Nelson K.E."/>
        </authorList>
    </citation>
    <scope>NUCLEOTIDE SEQUENCE [LARGE SCALE GENOMIC DNA]</scope>
    <source>
        <strain evidence="15 16">UPII 345-E</strain>
    </source>
</reference>
<keyword evidence="9 12" id="KW-0511">Multifunctional enzyme</keyword>
<comment type="similarity">
    <text evidence="12">In the C-terminal section; belongs to the cytidylyltransferase family.</text>
</comment>
<keyword evidence="8 12" id="KW-0067">ATP-binding</keyword>
<dbReference type="UniPathway" id="UPA00958"/>
<keyword evidence="6 12" id="KW-0547">Nucleotide-binding</keyword>
<dbReference type="PANTHER" id="PTHR46969">
    <property type="entry name" value="BIFUNCTIONAL PROTEIN HLDE"/>
    <property type="match status" value="1"/>
</dbReference>
<evidence type="ECO:0000313" key="15">
    <source>
        <dbReference type="EMBL" id="EFR42914.1"/>
    </source>
</evidence>
<sequence length="482" mass="54025">MKRFSWLDVTSRINIAVVGDIMMDRYVRGRVNRISEEAPVPISIFESSENILGGAANTAANVKALGCNVYLSGMLGQDKTKDEVLNLLDDKNINRDAVFVRKNHYTTVKTRFLNNSQQIMRLDNEEKLKISEAESDNILLWLESLCENLNSVIISDYGKGVVSNELTCNIISLCNKRNIPVLIDPKGIEWEKYSNAFALTPNVKELSKYCGYLIENKDESIVEAGEKIRKKLNLDYLIVTRSEKGITCIGENKIIHCPAFAKDVFDVSGAGDTVISIIATAIACGVEMSEILEAANIAASIAISHVGTYQVKKSELENYCGDFKDFKSVFNQNEMDEFIKLIKKWKNEGEKIVFTNGCFDLLHRGHVTYLKKAAQLGTRFVVGVNSDKSVSRLKGKKRPIQNIEDRVYILNELPYIDAIVVFDEDTPLNLISLLKPDVLVKGGDYKKDEIVGKNYAKEVIVIPFVENCSTTNIINKILKINK</sequence>
<dbReference type="InterPro" id="IPR023030">
    <property type="entry name" value="Bifunc_HldE"/>
</dbReference>
<comment type="similarity">
    <text evidence="12">In the N-terminal section; belongs to the carbohydrate kinase PfkB family.</text>
</comment>
<dbReference type="InterPro" id="IPR011611">
    <property type="entry name" value="PfkB_dom"/>
</dbReference>
<keyword evidence="4 12" id="KW-0808">Transferase</keyword>
<dbReference type="PANTHER" id="PTHR46969:SF1">
    <property type="entry name" value="BIFUNCTIONAL PROTEIN HLDE"/>
    <property type="match status" value="1"/>
</dbReference>
<dbReference type="InterPro" id="IPR004821">
    <property type="entry name" value="Cyt_trans-like"/>
</dbReference>
<dbReference type="RefSeq" id="WP_007554308.1">
    <property type="nucleotide sequence ID" value="NZ_AENT01000012.1"/>
</dbReference>
<dbReference type="InterPro" id="IPR014729">
    <property type="entry name" value="Rossmann-like_a/b/a_fold"/>
</dbReference>
<name>E4L834_9FIRM</name>
<comment type="function">
    <text evidence="2 12">Catalyzes the ADP transfer from ATP to D-glycero-beta-D-manno-heptose 1-phosphate, yielding ADP-D-glycero-beta-D-manno-heptose.</text>
</comment>
<evidence type="ECO:0000256" key="4">
    <source>
        <dbReference type="ARBA" id="ARBA00022679"/>
    </source>
</evidence>
<proteinExistence type="inferred from homology"/>
<evidence type="ECO:0000256" key="12">
    <source>
        <dbReference type="HAMAP-Rule" id="MF_01603"/>
    </source>
</evidence>
<evidence type="ECO:0000256" key="9">
    <source>
        <dbReference type="ARBA" id="ARBA00023268"/>
    </source>
</evidence>
<dbReference type="GO" id="GO:0033785">
    <property type="term" value="F:heptose 7-phosphate kinase activity"/>
    <property type="evidence" value="ECO:0007669"/>
    <property type="project" value="UniProtKB-UniRule"/>
</dbReference>
<protein>
    <recommendedName>
        <fullName evidence="12">Bifunctional protein HldE</fullName>
    </recommendedName>
    <domain>
        <recommendedName>
            <fullName evidence="12">D-beta-D-heptose 7-phosphate kinase</fullName>
            <ecNumber evidence="12">2.7.1.167</ecNumber>
        </recommendedName>
        <alternativeName>
            <fullName evidence="12">D-beta-D-heptose 7-phosphotransferase</fullName>
        </alternativeName>
        <alternativeName>
            <fullName evidence="12">D-glycero-beta-D-manno-heptose-7-phosphate kinase</fullName>
        </alternativeName>
    </domain>
    <domain>
        <recommendedName>
            <fullName evidence="12">D-beta-D-heptose 1-phosphate adenylyltransferase</fullName>
            <ecNumber evidence="12">2.7.7.70</ecNumber>
        </recommendedName>
        <alternativeName>
            <fullName evidence="12">D-glycero-beta-D-manno-heptose 1-phosphate adenylyltransferase</fullName>
        </alternativeName>
    </domain>
</protein>
<feature type="domain" description="Carbohydrate kinase PfkB" evidence="13">
    <location>
        <begin position="14"/>
        <end position="310"/>
    </location>
</feature>
<evidence type="ECO:0000256" key="3">
    <source>
        <dbReference type="ARBA" id="ARBA00004713"/>
    </source>
</evidence>
<evidence type="ECO:0000256" key="1">
    <source>
        <dbReference type="ARBA" id="ARBA00002319"/>
    </source>
</evidence>
<dbReference type="CDD" id="cd01172">
    <property type="entry name" value="RfaE_like"/>
    <property type="match status" value="1"/>
</dbReference>
<feature type="region of interest" description="Cytidylyltransferase" evidence="12">
    <location>
        <begin position="354"/>
        <end position="482"/>
    </location>
</feature>
<dbReference type="PROSITE" id="PS00583">
    <property type="entry name" value="PFKB_KINASES_1"/>
    <property type="match status" value="1"/>
</dbReference>
<comment type="catalytic activity">
    <reaction evidence="12">
        <text>D-glycero-beta-D-manno-heptose 7-phosphate + ATP = D-glycero-beta-D-manno-heptose 1,7-bisphosphate + ADP + H(+)</text>
        <dbReference type="Rhea" id="RHEA:27473"/>
        <dbReference type="ChEBI" id="CHEBI:15378"/>
        <dbReference type="ChEBI" id="CHEBI:30616"/>
        <dbReference type="ChEBI" id="CHEBI:60204"/>
        <dbReference type="ChEBI" id="CHEBI:60208"/>
        <dbReference type="ChEBI" id="CHEBI:456216"/>
        <dbReference type="EC" id="2.7.1.167"/>
    </reaction>
</comment>
<dbReference type="GO" id="GO:0005829">
    <property type="term" value="C:cytosol"/>
    <property type="evidence" value="ECO:0007669"/>
    <property type="project" value="TreeGrafter"/>
</dbReference>
<dbReference type="AlphaFoldDB" id="E4L834"/>
<evidence type="ECO:0000313" key="16">
    <source>
        <dbReference type="Proteomes" id="UP000004594"/>
    </source>
</evidence>
<dbReference type="GO" id="GO:0009244">
    <property type="term" value="P:lipopolysaccharide core region biosynthetic process"/>
    <property type="evidence" value="ECO:0007669"/>
    <property type="project" value="UniProtKB-UniPathway"/>
</dbReference>